<name>A0A1G9X2L0_ALLAB</name>
<dbReference type="InterPro" id="IPR000030">
    <property type="entry name" value="PPE_dom"/>
</dbReference>
<dbReference type="InterPro" id="IPR038332">
    <property type="entry name" value="PPE_sf"/>
</dbReference>
<feature type="compositionally biased region" description="Basic and acidic residues" evidence="2">
    <location>
        <begin position="318"/>
        <end position="327"/>
    </location>
</feature>
<dbReference type="AlphaFoldDB" id="A0A1G9X2L0"/>
<feature type="compositionally biased region" description="Gly residues" evidence="2">
    <location>
        <begin position="194"/>
        <end position="209"/>
    </location>
</feature>
<feature type="region of interest" description="Disordered" evidence="2">
    <location>
        <begin position="159"/>
        <end position="221"/>
    </location>
</feature>
<dbReference type="Proteomes" id="UP000183376">
    <property type="component" value="Chromosome I"/>
</dbReference>
<comment type="similarity">
    <text evidence="1">Belongs to the mycobacterial PPE family.</text>
</comment>
<evidence type="ECO:0000313" key="5">
    <source>
        <dbReference type="Proteomes" id="UP000183376"/>
    </source>
</evidence>
<feature type="region of interest" description="Disordered" evidence="2">
    <location>
        <begin position="285"/>
        <end position="327"/>
    </location>
</feature>
<accession>A0A1G9X2L0</accession>
<dbReference type="Pfam" id="PF00823">
    <property type="entry name" value="PPE"/>
    <property type="match status" value="1"/>
</dbReference>
<evidence type="ECO:0000313" key="4">
    <source>
        <dbReference type="EMBL" id="SDM90948.1"/>
    </source>
</evidence>
<reference evidence="4 5" key="1">
    <citation type="submission" date="2016-10" db="EMBL/GenBank/DDBJ databases">
        <authorList>
            <person name="de Groot N.N."/>
        </authorList>
    </citation>
    <scope>NUCLEOTIDE SEQUENCE [LARGE SCALE GENOMIC DNA]</scope>
    <source>
        <strain evidence="4 5">DSM 44149</strain>
    </source>
</reference>
<feature type="compositionally biased region" description="Gly residues" evidence="2">
    <location>
        <begin position="166"/>
        <end position="186"/>
    </location>
</feature>
<dbReference type="eggNOG" id="COG5651">
    <property type="taxonomic scope" value="Bacteria"/>
</dbReference>
<evidence type="ECO:0000259" key="3">
    <source>
        <dbReference type="Pfam" id="PF00823"/>
    </source>
</evidence>
<feature type="domain" description="PPE" evidence="3">
    <location>
        <begin position="12"/>
        <end position="153"/>
    </location>
</feature>
<evidence type="ECO:0000256" key="2">
    <source>
        <dbReference type="SAM" id="MobiDB-lite"/>
    </source>
</evidence>
<protein>
    <submittedName>
        <fullName evidence="4">PPE family protein</fullName>
    </submittedName>
</protein>
<proteinExistence type="inferred from homology"/>
<keyword evidence="5" id="KW-1185">Reference proteome</keyword>
<organism evidence="4 5">
    <name type="scientific">Allokutzneria albata</name>
    <name type="common">Kibdelosporangium albatum</name>
    <dbReference type="NCBI Taxonomy" id="211114"/>
    <lineage>
        <taxon>Bacteria</taxon>
        <taxon>Bacillati</taxon>
        <taxon>Actinomycetota</taxon>
        <taxon>Actinomycetes</taxon>
        <taxon>Pseudonocardiales</taxon>
        <taxon>Pseudonocardiaceae</taxon>
        <taxon>Allokutzneria</taxon>
    </lineage>
</organism>
<gene>
    <name evidence="4" type="ORF">SAMN04489726_3953</name>
</gene>
<sequence>MNYSHQELFDAIHRGAGPAGHQPAADFTNKFAWKLDGVYRAMGDALRGLGAVWEGEAADLATGKIGSLQTWTAAAGNRTNERTTNILNGMNAFVHARNSMPEPKKVPSLEELGNSNALADLFQLKEDHEVLERSAHNAHLQAAAVMQAYADAVNVPVPDYDEPPRIGGGGDPGGPKSGPGPIGGGRAIARPRGGDVGVGQEIGEGGGGVVVPPIPDQRGERGVEVPDTTLGEVEQAGYTPPPSTLGGGGVGSVAGPGGGVVGGGAGAVLGGLVPRAGMPVGTPSAQPLAVRRAPSAVRPVGGAGARPGFMQPALGAGQRDEDQEHERKYEITDDIVGELPMVAPPVIGE</sequence>
<dbReference type="EMBL" id="LT629701">
    <property type="protein sequence ID" value="SDM90948.1"/>
    <property type="molecule type" value="Genomic_DNA"/>
</dbReference>
<dbReference type="SUPFAM" id="SSF140459">
    <property type="entry name" value="PE/PPE dimer-like"/>
    <property type="match status" value="1"/>
</dbReference>
<evidence type="ECO:0000256" key="1">
    <source>
        <dbReference type="ARBA" id="ARBA00010652"/>
    </source>
</evidence>
<dbReference type="Gene3D" id="1.20.1260.20">
    <property type="entry name" value="PPE superfamily"/>
    <property type="match status" value="1"/>
</dbReference>
<dbReference type="STRING" id="211114.SAMN04489726_3953"/>